<keyword evidence="3 6" id="KW-0812">Transmembrane</keyword>
<dbReference type="PANTHER" id="PTHR32322">
    <property type="entry name" value="INNER MEMBRANE TRANSPORTER"/>
    <property type="match status" value="1"/>
</dbReference>
<evidence type="ECO:0000256" key="4">
    <source>
        <dbReference type="ARBA" id="ARBA00022989"/>
    </source>
</evidence>
<feature type="transmembrane region" description="Helical" evidence="6">
    <location>
        <begin position="141"/>
        <end position="159"/>
    </location>
</feature>
<keyword evidence="9" id="KW-1185">Reference proteome</keyword>
<comment type="similarity">
    <text evidence="2">Belongs to the EamA transporter family.</text>
</comment>
<dbReference type="OrthoDB" id="7743310at2"/>
<dbReference type="GeneID" id="97892215"/>
<gene>
    <name evidence="8" type="ORF">SAMN04488004_103189</name>
</gene>
<feature type="transmembrane region" description="Helical" evidence="6">
    <location>
        <begin position="165"/>
        <end position="184"/>
    </location>
</feature>
<dbReference type="AlphaFoldDB" id="A0A1I4D2Y9"/>
<dbReference type="GO" id="GO:0016020">
    <property type="term" value="C:membrane"/>
    <property type="evidence" value="ECO:0007669"/>
    <property type="project" value="UniProtKB-SubCell"/>
</dbReference>
<feature type="domain" description="EamA" evidence="7">
    <location>
        <begin position="170"/>
        <end position="304"/>
    </location>
</feature>
<evidence type="ECO:0000313" key="8">
    <source>
        <dbReference type="EMBL" id="SFK87872.1"/>
    </source>
</evidence>
<feature type="transmembrane region" description="Helical" evidence="6">
    <location>
        <begin position="84"/>
        <end position="102"/>
    </location>
</feature>
<evidence type="ECO:0000256" key="2">
    <source>
        <dbReference type="ARBA" id="ARBA00007362"/>
    </source>
</evidence>
<evidence type="ECO:0000256" key="1">
    <source>
        <dbReference type="ARBA" id="ARBA00004141"/>
    </source>
</evidence>
<sequence length="314" mass="31745">MHSAPHPLGLPRVNFWDTHLQLIIGYAAIAVTVLVWAGFALSTRAAAASQLTIGDVAIIRSGIPALVFLPFLPKRIGMLRRLPLRNWAMIGIGAGAPFFWLAASGGVQTSATHVSALIAGTVPVSVAVLSWLMYRERPKPSVVVALALILLGVAALIAASGSLAAGSVAGMAMLLGASLFWATYTLGVRGSGLDPVGCALVLALPSALVLPPLLATGVLPSNLAHVSLHDALPFILAQGVGAGLVATLTYAIAIARLGAAKAATIGSLAPALAAVMAVPLLGEALSIGTALAVMLICAGVMLANRTRAVRAPAP</sequence>
<name>A0A1I4D2Y9_9RHOB</name>
<dbReference type="RefSeq" id="WP_090185855.1">
    <property type="nucleotide sequence ID" value="NZ_CP072994.1"/>
</dbReference>
<organism evidence="8 9">
    <name type="scientific">Loktanella salsilacus</name>
    <dbReference type="NCBI Taxonomy" id="195913"/>
    <lineage>
        <taxon>Bacteria</taxon>
        <taxon>Pseudomonadati</taxon>
        <taxon>Pseudomonadota</taxon>
        <taxon>Alphaproteobacteria</taxon>
        <taxon>Rhodobacterales</taxon>
        <taxon>Roseobacteraceae</taxon>
        <taxon>Loktanella</taxon>
    </lineage>
</organism>
<feature type="transmembrane region" description="Helical" evidence="6">
    <location>
        <begin position="20"/>
        <end position="39"/>
    </location>
</feature>
<feature type="transmembrane region" description="Helical" evidence="6">
    <location>
        <begin position="259"/>
        <end position="278"/>
    </location>
</feature>
<evidence type="ECO:0000256" key="5">
    <source>
        <dbReference type="ARBA" id="ARBA00023136"/>
    </source>
</evidence>
<comment type="subcellular location">
    <subcellularLocation>
        <location evidence="1">Membrane</location>
        <topology evidence="1">Multi-pass membrane protein</topology>
    </subcellularLocation>
</comment>
<keyword evidence="5 6" id="KW-0472">Membrane</keyword>
<protein>
    <submittedName>
        <fullName evidence="8">EamA-like transporter family protein</fullName>
    </submittedName>
</protein>
<feature type="transmembrane region" description="Helical" evidence="6">
    <location>
        <begin position="196"/>
        <end position="219"/>
    </location>
</feature>
<feature type="transmembrane region" description="Helical" evidence="6">
    <location>
        <begin position="231"/>
        <end position="252"/>
    </location>
</feature>
<feature type="transmembrane region" description="Helical" evidence="6">
    <location>
        <begin position="284"/>
        <end position="303"/>
    </location>
</feature>
<dbReference type="EMBL" id="FOTF01000003">
    <property type="protein sequence ID" value="SFK87872.1"/>
    <property type="molecule type" value="Genomic_DNA"/>
</dbReference>
<evidence type="ECO:0000313" key="9">
    <source>
        <dbReference type="Proteomes" id="UP000199550"/>
    </source>
</evidence>
<dbReference type="InterPro" id="IPR050638">
    <property type="entry name" value="AA-Vitamin_Transporters"/>
</dbReference>
<reference evidence="8 9" key="1">
    <citation type="submission" date="2016-10" db="EMBL/GenBank/DDBJ databases">
        <authorList>
            <person name="de Groot N.N."/>
        </authorList>
    </citation>
    <scope>NUCLEOTIDE SEQUENCE [LARGE SCALE GENOMIC DNA]</scope>
    <source>
        <strain evidence="8 9">DSM 16199</strain>
    </source>
</reference>
<dbReference type="SUPFAM" id="SSF103481">
    <property type="entry name" value="Multidrug resistance efflux transporter EmrE"/>
    <property type="match status" value="2"/>
</dbReference>
<dbReference type="InterPro" id="IPR037185">
    <property type="entry name" value="EmrE-like"/>
</dbReference>
<dbReference type="Pfam" id="PF00892">
    <property type="entry name" value="EamA"/>
    <property type="match status" value="2"/>
</dbReference>
<evidence type="ECO:0000256" key="3">
    <source>
        <dbReference type="ARBA" id="ARBA00022692"/>
    </source>
</evidence>
<accession>A0A1I4D2Y9</accession>
<proteinExistence type="inferred from homology"/>
<dbReference type="InterPro" id="IPR000620">
    <property type="entry name" value="EamA_dom"/>
</dbReference>
<evidence type="ECO:0000259" key="7">
    <source>
        <dbReference type="Pfam" id="PF00892"/>
    </source>
</evidence>
<feature type="domain" description="EamA" evidence="7">
    <location>
        <begin position="24"/>
        <end position="156"/>
    </location>
</feature>
<dbReference type="Gene3D" id="1.10.3730.20">
    <property type="match status" value="1"/>
</dbReference>
<feature type="transmembrane region" description="Helical" evidence="6">
    <location>
        <begin position="114"/>
        <end position="134"/>
    </location>
</feature>
<evidence type="ECO:0000256" key="6">
    <source>
        <dbReference type="SAM" id="Phobius"/>
    </source>
</evidence>
<dbReference type="PANTHER" id="PTHR32322:SF2">
    <property type="entry name" value="EAMA DOMAIN-CONTAINING PROTEIN"/>
    <property type="match status" value="1"/>
</dbReference>
<dbReference type="Proteomes" id="UP000199550">
    <property type="component" value="Unassembled WGS sequence"/>
</dbReference>
<keyword evidence="4 6" id="KW-1133">Transmembrane helix</keyword>